<dbReference type="SUPFAM" id="SSF56968">
    <property type="entry name" value="Lipovitellin-phosvitin complex, beta-sheet shell regions"/>
    <property type="match status" value="2"/>
</dbReference>
<dbReference type="InterPro" id="IPR015255">
    <property type="entry name" value="Vitellinogen_open_b-sht"/>
</dbReference>
<dbReference type="Pfam" id="PF00094">
    <property type="entry name" value="VWD"/>
    <property type="match status" value="1"/>
</dbReference>
<accession>A0A7E4V4P0</accession>
<evidence type="ECO:0000259" key="8">
    <source>
        <dbReference type="PROSITE" id="PS51233"/>
    </source>
</evidence>
<dbReference type="InterPro" id="IPR015819">
    <property type="entry name" value="Lipid_transp_b-sht_shell"/>
</dbReference>
<evidence type="ECO:0000256" key="4">
    <source>
        <dbReference type="ARBA" id="ARBA00023180"/>
    </source>
</evidence>
<comment type="caution">
    <text evidence="5">Lacks conserved residue(s) required for the propagation of feature annotation.</text>
</comment>
<dbReference type="GO" id="GO:0005319">
    <property type="term" value="F:lipid transporter activity"/>
    <property type="evidence" value="ECO:0007669"/>
    <property type="project" value="InterPro"/>
</dbReference>
<name>A0A7E4V4P0_PANRE</name>
<evidence type="ECO:0000313" key="9">
    <source>
        <dbReference type="Proteomes" id="UP000492821"/>
    </source>
</evidence>
<dbReference type="Gene3D" id="2.20.80.10">
    <property type="entry name" value="Lipovitellin-phosvitin complex, chain A, domain 4"/>
    <property type="match status" value="1"/>
</dbReference>
<feature type="signal peptide" evidence="6">
    <location>
        <begin position="1"/>
        <end position="19"/>
    </location>
</feature>
<dbReference type="Gene3D" id="2.30.230.10">
    <property type="entry name" value="Lipovitellin, beta-sheet shell regions, chain A"/>
    <property type="match status" value="1"/>
</dbReference>
<dbReference type="InterPro" id="IPR015816">
    <property type="entry name" value="Vitellinogen_b-sht_N"/>
</dbReference>
<keyword evidence="4" id="KW-0325">Glycoprotein</keyword>
<sequence length="1620" mass="182487">MLTKGTIALFCAFVAVVGASSPWKAFRSGHEYSYEFDSQLASSLTNGEQFSATRMRAIVKLNFLSDKNVLVQIERPQLGQWNDHFAEPSEMHKFDKFQRVEIKERNLEKLSLPFMMRLTNGKLQFSADDSVESENIKRAIVNTLQVQLENSLDESNKTPKSASGYAFRLNETTIEGDCESLYDVIIVKDSQEAESNVYNVTKSINFANCRQRPEFRYNYQRYSEPMKLMANQMDSEASQMPAQQNNAINVRSNYEFTVAGDKRQFIIQYGKVQSSYMYELLDSKHVSMVTYVVSQMVLKNVEPKTAQPLTIPMKPEQTLVYNDEYSIARERFIAEGDESLFNFRQNSMTETMVTPIKNTLTRLAEAARANQLDEHVARYFSQLVQLLRRSRKTELANVHDDLYAEGDQLTKDLLVDAIATAGTKNSLDLLFQMIAKKELTTSKAASAVSKLVNLPLVSNDMLNAFEKLMKTSAVTSNAHLHRTCKLVYGGMISAMCRAENPATDADKWVQKKYCPASVAAELAEKLIKDFKKASTRAEKVLAIKVIGNAGLEGCQKYLQTVINDWNVEKIIRIQAIDALRLMRSPNSNAIANILLPVYLNNAEYPEIRMNAFYQLIKAYPTQAVLDAVMASLTSEQNAHVKAFAIKMIDEVITESKFMYPATVAEKFQSIKKQLNMNNDLDMNAASTFFSMLSTTPLNLREIAAQLQTAMVFGNESRLPSEFMATINTLTQGRLQSDAWQFGFHAQDLEQLLQKVSSVLNGKSIDDLIVREQRSSAFEVDALGMMKSLFKKMQIVARRTFSHEATPVLLFYSRWHGIDLSFCLTDEESLPSMFQNVAINGKFDVSMIEIAVPMSLASHSAGFFTESVVKVPTTFGVPLIVRTQIPTVSIVSGNMNVKFDSSETHIKKAIISVKTLPKVAITVITKMNAISRFFVSGVQNLYSAQLGLPTDLKVTVAAPYWLPVVEIALPEAEIRPIHFQSRPVTFTLVWPEKSNIYVEAVEKTLIVNDELQTSKVRTIEPFTGLRVNYDAHYHPNAESDNYDWLLSGENSLELWLQSTAHTSKTLKFALESVVKSTFSESAINVPEFDELFGRYQKDLFAAVTDNEELIQIKSEVRNAMQKMSKISQIVFKASTSSNVASLDLKYVCDAKNVLCVINADANVNEDWKYRSIIQFARPILRSLAGGVPTEHFLATMESGFGKQNNVVFSFYGRPMEAEIKKTRELVDFESMKAPKLIPAKDFSLITEVKKADLTNQSWKKMMERLFNVASMLPGFDGYNAMTEEEMPMKVVALRLNPSNFSIQFPGQGETRLQLTSAKQSLYDLLETAPNAECAIRKGTFIKSFDGSNYKIPLTTCYTILAQDCGNPEEPRYSFMVKKMRNDQEHLKVKMLTSSNHIYEMYQESGKMVVKVDGFILRESEYAKYNINKIGNSQTYELHCAYANAGFRFNGEADLTLMIGEEYVGKQCGVCGHYNMDASDDLRDNANEQASNLKEFHASYLYRGDESCDPAAINAMETAEYGYESEQLESVETDLIQKTMTIETHSKVCFSKRTVPACPKGTKAGATVPRKVEFVCRPRSDYEARKMLRQLKRNADGIIRVEGNSNHAKAVKVPSMCEVLAF</sequence>
<dbReference type="Proteomes" id="UP000492821">
    <property type="component" value="Unassembled WGS sequence"/>
</dbReference>
<reference evidence="10" key="2">
    <citation type="submission" date="2020-10" db="UniProtKB">
        <authorList>
            <consortium name="WormBaseParasite"/>
        </authorList>
    </citation>
    <scope>IDENTIFICATION</scope>
</reference>
<feature type="domain" description="VWFD" evidence="8">
    <location>
        <begin position="1330"/>
        <end position="1507"/>
    </location>
</feature>
<feature type="chain" id="PRO_5028860053" evidence="6">
    <location>
        <begin position="20"/>
        <end position="1620"/>
    </location>
</feature>
<dbReference type="SMART" id="SM00638">
    <property type="entry name" value="LPD_N"/>
    <property type="match status" value="1"/>
</dbReference>
<dbReference type="Gene3D" id="1.25.10.20">
    <property type="entry name" value="Vitellinogen, superhelical"/>
    <property type="match status" value="1"/>
</dbReference>
<evidence type="ECO:0000256" key="6">
    <source>
        <dbReference type="SAM" id="SignalP"/>
    </source>
</evidence>
<organism evidence="9 10">
    <name type="scientific">Panagrellus redivivus</name>
    <name type="common">Microworm</name>
    <dbReference type="NCBI Taxonomy" id="6233"/>
    <lineage>
        <taxon>Eukaryota</taxon>
        <taxon>Metazoa</taxon>
        <taxon>Ecdysozoa</taxon>
        <taxon>Nematoda</taxon>
        <taxon>Chromadorea</taxon>
        <taxon>Rhabditida</taxon>
        <taxon>Tylenchina</taxon>
        <taxon>Panagrolaimomorpha</taxon>
        <taxon>Panagrolaimoidea</taxon>
        <taxon>Panagrolaimidae</taxon>
        <taxon>Panagrellus</taxon>
    </lineage>
</organism>
<keyword evidence="9" id="KW-1185">Reference proteome</keyword>
<dbReference type="WBParaSite" id="Pan_g16042.t1">
    <property type="protein sequence ID" value="Pan_g16042.t1"/>
    <property type="gene ID" value="Pan_g16042"/>
</dbReference>
<evidence type="ECO:0000256" key="5">
    <source>
        <dbReference type="PROSITE-ProRule" id="PRU00557"/>
    </source>
</evidence>
<evidence type="ECO:0000259" key="7">
    <source>
        <dbReference type="PROSITE" id="PS51211"/>
    </source>
</evidence>
<dbReference type="PROSITE" id="PS51211">
    <property type="entry name" value="VITELLOGENIN"/>
    <property type="match status" value="1"/>
</dbReference>
<keyword evidence="1 6" id="KW-0732">Signal</keyword>
<dbReference type="SMART" id="SM00216">
    <property type="entry name" value="VWD"/>
    <property type="match status" value="1"/>
</dbReference>
<evidence type="ECO:0000256" key="3">
    <source>
        <dbReference type="ARBA" id="ARBA00023157"/>
    </source>
</evidence>
<evidence type="ECO:0000256" key="2">
    <source>
        <dbReference type="ARBA" id="ARBA00022761"/>
    </source>
</evidence>
<feature type="domain" description="Vitellogenin" evidence="7">
    <location>
        <begin position="26"/>
        <end position="722"/>
    </location>
</feature>
<dbReference type="PROSITE" id="PS51233">
    <property type="entry name" value="VWFD"/>
    <property type="match status" value="1"/>
</dbReference>
<dbReference type="Pfam" id="PF01347">
    <property type="entry name" value="Vitellogenin_N"/>
    <property type="match status" value="1"/>
</dbReference>
<reference evidence="9" key="1">
    <citation type="journal article" date="2013" name="Genetics">
        <title>The draft genome and transcriptome of Panagrellus redivivus are shaped by the harsh demands of a free-living lifestyle.</title>
        <authorList>
            <person name="Srinivasan J."/>
            <person name="Dillman A.R."/>
            <person name="Macchietto M.G."/>
            <person name="Heikkinen L."/>
            <person name="Lakso M."/>
            <person name="Fracchia K.M."/>
            <person name="Antoshechkin I."/>
            <person name="Mortazavi A."/>
            <person name="Wong G."/>
            <person name="Sternberg P.W."/>
        </authorList>
    </citation>
    <scope>NUCLEOTIDE SEQUENCE [LARGE SCALE GENOMIC DNA]</scope>
    <source>
        <strain evidence="9">MT8872</strain>
    </source>
</reference>
<dbReference type="InterPro" id="IPR001846">
    <property type="entry name" value="VWF_type-D"/>
</dbReference>
<dbReference type="SMART" id="SM01169">
    <property type="entry name" value="DUF1943"/>
    <property type="match status" value="1"/>
</dbReference>
<dbReference type="InterPro" id="IPR011030">
    <property type="entry name" value="Lipovitellin_superhlx_dom"/>
</dbReference>
<evidence type="ECO:0000256" key="1">
    <source>
        <dbReference type="ARBA" id="ARBA00022729"/>
    </source>
</evidence>
<evidence type="ECO:0000313" key="10">
    <source>
        <dbReference type="WBParaSite" id="Pan_g16042.t1"/>
    </source>
</evidence>
<dbReference type="GO" id="GO:0045735">
    <property type="term" value="F:nutrient reservoir activity"/>
    <property type="evidence" value="ECO:0007669"/>
    <property type="project" value="UniProtKB-KW"/>
</dbReference>
<keyword evidence="2" id="KW-0758">Storage protein</keyword>
<keyword evidence="3" id="KW-1015">Disulfide bond</keyword>
<protein>
    <submittedName>
        <fullName evidence="10">Vitellogenin domain-containing protein</fullName>
    </submittedName>
</protein>
<dbReference type="InterPro" id="IPR050733">
    <property type="entry name" value="Vitellogenin/Apolipophorin"/>
</dbReference>
<dbReference type="PANTHER" id="PTHR23345">
    <property type="entry name" value="VITELLOGENIN-RELATED"/>
    <property type="match status" value="1"/>
</dbReference>
<proteinExistence type="predicted"/>
<dbReference type="SUPFAM" id="SSF48431">
    <property type="entry name" value="Lipovitellin-phosvitin complex, superhelical domain"/>
    <property type="match status" value="1"/>
</dbReference>
<dbReference type="PANTHER" id="PTHR23345:SF15">
    <property type="entry name" value="VITELLOGENIN 1-RELATED"/>
    <property type="match status" value="1"/>
</dbReference>
<dbReference type="InterPro" id="IPR001747">
    <property type="entry name" value="Vitellogenin_N"/>
</dbReference>
<dbReference type="Pfam" id="PF09172">
    <property type="entry name" value="Vit_open_b-sht"/>
    <property type="match status" value="1"/>
</dbReference>